<name>A0AAD5V954_9APHY</name>
<dbReference type="Proteomes" id="UP001212997">
    <property type="component" value="Unassembled WGS sequence"/>
</dbReference>
<evidence type="ECO:0000313" key="2">
    <source>
        <dbReference type="Proteomes" id="UP001212997"/>
    </source>
</evidence>
<sequence>MNIYKMLMLAYIHMANSEDFDKCYRGLALKLLQMTPAIWPVLWQNRGVLDPGIGEVCFNEEGLDEGFAGAVLDLVHRVMQCTEILFGQVVYVSTELSINT</sequence>
<accession>A0AAD5V954</accession>
<reference evidence="1" key="1">
    <citation type="submission" date="2022-07" db="EMBL/GenBank/DDBJ databases">
        <title>Genome Sequence of Physisporinus lineatus.</title>
        <authorList>
            <person name="Buettner E."/>
        </authorList>
    </citation>
    <scope>NUCLEOTIDE SEQUENCE</scope>
    <source>
        <strain evidence="1">VT162</strain>
    </source>
</reference>
<gene>
    <name evidence="1" type="ORF">NLI96_g3270</name>
</gene>
<dbReference type="AlphaFoldDB" id="A0AAD5V954"/>
<dbReference type="EMBL" id="JANAWD010000081">
    <property type="protein sequence ID" value="KAJ3487828.1"/>
    <property type="molecule type" value="Genomic_DNA"/>
</dbReference>
<protein>
    <submittedName>
        <fullName evidence="1">Uncharacterized protein</fullName>
    </submittedName>
</protein>
<organism evidence="1 2">
    <name type="scientific">Meripilus lineatus</name>
    <dbReference type="NCBI Taxonomy" id="2056292"/>
    <lineage>
        <taxon>Eukaryota</taxon>
        <taxon>Fungi</taxon>
        <taxon>Dikarya</taxon>
        <taxon>Basidiomycota</taxon>
        <taxon>Agaricomycotina</taxon>
        <taxon>Agaricomycetes</taxon>
        <taxon>Polyporales</taxon>
        <taxon>Meripilaceae</taxon>
        <taxon>Meripilus</taxon>
    </lineage>
</organism>
<evidence type="ECO:0000313" key="1">
    <source>
        <dbReference type="EMBL" id="KAJ3487828.1"/>
    </source>
</evidence>
<proteinExistence type="predicted"/>
<keyword evidence="2" id="KW-1185">Reference proteome</keyword>
<comment type="caution">
    <text evidence="1">The sequence shown here is derived from an EMBL/GenBank/DDBJ whole genome shotgun (WGS) entry which is preliminary data.</text>
</comment>